<reference evidence="4 5" key="1">
    <citation type="submission" date="2017-07" db="EMBL/GenBank/DDBJ databases">
        <authorList>
            <person name="Talla V."/>
            <person name="Backstrom N."/>
        </authorList>
    </citation>
    <scope>NUCLEOTIDE SEQUENCE [LARGE SCALE GENOMIC DNA]</scope>
</reference>
<dbReference type="InterPro" id="IPR051149">
    <property type="entry name" value="Spindly/BICDR_Dynein_Adapter"/>
</dbReference>
<keyword evidence="1 2" id="KW-0175">Coiled coil</keyword>
<proteinExistence type="predicted"/>
<dbReference type="PANTHER" id="PTHR32123:SF13">
    <property type="entry name" value="BICAUDAL D-RELATED PROTEIN HOMOLOG"/>
    <property type="match status" value="1"/>
</dbReference>
<name>A0A5E4QGX0_9NEOP</name>
<evidence type="ECO:0000256" key="2">
    <source>
        <dbReference type="SAM" id="Coils"/>
    </source>
</evidence>
<gene>
    <name evidence="4" type="ORF">LSINAPIS_LOCUS8437</name>
</gene>
<evidence type="ECO:0000256" key="1">
    <source>
        <dbReference type="ARBA" id="ARBA00023054"/>
    </source>
</evidence>
<feature type="coiled-coil region" evidence="2">
    <location>
        <begin position="200"/>
        <end position="241"/>
    </location>
</feature>
<evidence type="ECO:0008006" key="6">
    <source>
        <dbReference type="Google" id="ProtNLM"/>
    </source>
</evidence>
<sequence>MRKTSLQDHVQSLESLKAELALVTDKKVDLERRMNVSLRDKNSLQQQLEEANDRIAALERQLKEQEHLYQNTLKELDRLQRSHDTLAERIGAPEPVESGKAVRSLHSELETEPEEEDGWLRNEAIQVFKQLRSLALQLNTGHDDDSGLHSDLSISSLDGEEGETLRRGALAAACADAVAAYATLEGSRVRDSIAAHARRAMERERQIDEKNELIADLSSKLSVAEVELRAAAEERDKLLNDANYSSLQNDEAVARARLERDEAIERKKAVEVSLAKARVELMQANSQLYEAVRQKIDLGQQLEQWQMDMQELIEEQMKNKLTSQEKRRKLPEPPVPTRTSRILGFFQR</sequence>
<dbReference type="AlphaFoldDB" id="A0A5E4QGX0"/>
<protein>
    <recommendedName>
        <fullName evidence="6">Bicaudal D-related protein homolog</fullName>
    </recommendedName>
</protein>
<organism evidence="4 5">
    <name type="scientific">Leptidea sinapis</name>
    <dbReference type="NCBI Taxonomy" id="189913"/>
    <lineage>
        <taxon>Eukaryota</taxon>
        <taxon>Metazoa</taxon>
        <taxon>Ecdysozoa</taxon>
        <taxon>Arthropoda</taxon>
        <taxon>Hexapoda</taxon>
        <taxon>Insecta</taxon>
        <taxon>Pterygota</taxon>
        <taxon>Neoptera</taxon>
        <taxon>Endopterygota</taxon>
        <taxon>Lepidoptera</taxon>
        <taxon>Glossata</taxon>
        <taxon>Ditrysia</taxon>
        <taxon>Papilionoidea</taxon>
        <taxon>Pieridae</taxon>
        <taxon>Dismorphiinae</taxon>
        <taxon>Leptidea</taxon>
    </lineage>
</organism>
<dbReference type="Proteomes" id="UP000324832">
    <property type="component" value="Unassembled WGS sequence"/>
</dbReference>
<evidence type="ECO:0000313" key="4">
    <source>
        <dbReference type="EMBL" id="VVC97066.1"/>
    </source>
</evidence>
<accession>A0A5E4QGX0</accession>
<keyword evidence="5" id="KW-1185">Reference proteome</keyword>
<dbReference type="PANTHER" id="PTHR32123">
    <property type="entry name" value="BICD FAMILY-LIKE CARGO ADAPTER"/>
    <property type="match status" value="1"/>
</dbReference>
<feature type="region of interest" description="Disordered" evidence="3">
    <location>
        <begin position="320"/>
        <end position="339"/>
    </location>
</feature>
<dbReference type="EMBL" id="FZQP02003001">
    <property type="protein sequence ID" value="VVC97066.1"/>
    <property type="molecule type" value="Genomic_DNA"/>
</dbReference>
<evidence type="ECO:0000256" key="3">
    <source>
        <dbReference type="SAM" id="MobiDB-lite"/>
    </source>
</evidence>
<evidence type="ECO:0000313" key="5">
    <source>
        <dbReference type="Proteomes" id="UP000324832"/>
    </source>
</evidence>
<feature type="coiled-coil region" evidence="2">
    <location>
        <begin position="6"/>
        <end position="89"/>
    </location>
</feature>